<organism evidence="1 2">
    <name type="scientific">Rhizobium favelukesii</name>
    <dbReference type="NCBI Taxonomy" id="348824"/>
    <lineage>
        <taxon>Bacteria</taxon>
        <taxon>Pseudomonadati</taxon>
        <taxon>Pseudomonadota</taxon>
        <taxon>Alphaproteobacteria</taxon>
        <taxon>Hyphomicrobiales</taxon>
        <taxon>Rhizobiaceae</taxon>
        <taxon>Rhizobium/Agrobacterium group</taxon>
        <taxon>Rhizobium</taxon>
    </lineage>
</organism>
<sequence length="52" mass="5656">MANCNSLTHPNGGYASIEKGGACVHQVIEMTQQDVGREFDSRNFGVAEENQD</sequence>
<keyword evidence="2" id="KW-1185">Reference proteome</keyword>
<evidence type="ECO:0000313" key="1">
    <source>
        <dbReference type="EMBL" id="CDM63010.1"/>
    </source>
</evidence>
<gene>
    <name evidence="1" type="ORF">LPU83_pLPU83d_1640</name>
</gene>
<name>W6RS97_9HYPH</name>
<accession>W6RS97</accession>
<keyword evidence="1" id="KW-0614">Plasmid</keyword>
<dbReference type="HOGENOM" id="CLU_3084079_0_0_5"/>
<protein>
    <submittedName>
        <fullName evidence="1">Uncharacterized protein</fullName>
    </submittedName>
</protein>
<evidence type="ECO:0000313" key="2">
    <source>
        <dbReference type="Proteomes" id="UP000019443"/>
    </source>
</evidence>
<dbReference type="KEGG" id="rhl:LPU83_pLPU83d_1640"/>
<geneLocation type="plasmid" evidence="1 2">
    <name>pLPU83d</name>
</geneLocation>
<reference evidence="1" key="1">
    <citation type="submission" date="2013-11" db="EMBL/GenBank/DDBJ databases">
        <title>Draft genome sequence of the broad-host-range Rhizobium sp. LPU83 strain, a member of the low-genetic diversity Oregon-like Rhizobium sp. group.</title>
        <authorList>
            <person name="Wibberg D."/>
            <person name="Puehler A."/>
            <person name="Schlueter A."/>
        </authorList>
    </citation>
    <scope>NUCLEOTIDE SEQUENCE [LARGE SCALE GENOMIC DNA]</scope>
    <source>
        <strain evidence="1">LPU83</strain>
        <plasmid evidence="1">pLPU83d</plasmid>
    </source>
</reference>
<dbReference type="AlphaFoldDB" id="W6RS97"/>
<dbReference type="EMBL" id="HG916855">
    <property type="protein sequence ID" value="CDM63010.1"/>
    <property type="molecule type" value="Genomic_DNA"/>
</dbReference>
<dbReference type="Proteomes" id="UP000019443">
    <property type="component" value="Plasmid pLPU83d"/>
</dbReference>
<proteinExistence type="predicted"/>